<evidence type="ECO:0000256" key="4">
    <source>
        <dbReference type="ARBA" id="ARBA00023315"/>
    </source>
</evidence>
<reference evidence="7 8" key="1">
    <citation type="journal article" date="2013" name="Biodegradation">
        <title>Quantitative proteomic analysis of ibuprofen-degrading Patulibacter sp. strain I11.</title>
        <authorList>
            <person name="Almeida B."/>
            <person name="Kjeldal H."/>
            <person name="Lolas I."/>
            <person name="Knudsen A.D."/>
            <person name="Carvalho G."/>
            <person name="Nielsen K.L."/>
            <person name="Barreto Crespo M.T."/>
            <person name="Stensballe A."/>
            <person name="Nielsen J.L."/>
        </authorList>
    </citation>
    <scope>NUCLEOTIDE SEQUENCE [LARGE SCALE GENOMIC DNA]</scope>
    <source>
        <strain evidence="7 8">I11</strain>
    </source>
</reference>
<dbReference type="GO" id="GO:0016747">
    <property type="term" value="F:acyltransferase activity, transferring groups other than amino-acyl groups"/>
    <property type="evidence" value="ECO:0007669"/>
    <property type="project" value="InterPro"/>
</dbReference>
<feature type="domain" description="N-acetyltransferase" evidence="6">
    <location>
        <begin position="14"/>
        <end position="88"/>
    </location>
</feature>
<gene>
    <name evidence="7" type="ORF">PAI11_23490</name>
</gene>
<proteinExistence type="predicted"/>
<dbReference type="PANTHER" id="PTHR36449">
    <property type="entry name" value="ACETYLTRANSFERASE-RELATED"/>
    <property type="match status" value="1"/>
</dbReference>
<evidence type="ECO:0000313" key="8">
    <source>
        <dbReference type="Proteomes" id="UP000005143"/>
    </source>
</evidence>
<dbReference type="Gene3D" id="3.40.630.30">
    <property type="match status" value="1"/>
</dbReference>
<dbReference type="Proteomes" id="UP000005143">
    <property type="component" value="Unassembled WGS sequence"/>
</dbReference>
<evidence type="ECO:0000259" key="6">
    <source>
        <dbReference type="Pfam" id="PF00583"/>
    </source>
</evidence>
<keyword evidence="1" id="KW-0678">Repressor</keyword>
<keyword evidence="2" id="KW-1277">Toxin-antitoxin system</keyword>
<evidence type="ECO:0000256" key="1">
    <source>
        <dbReference type="ARBA" id="ARBA00022491"/>
    </source>
</evidence>
<dbReference type="EMBL" id="AGUD01000201">
    <property type="protein sequence ID" value="EHN10797.1"/>
    <property type="molecule type" value="Genomic_DNA"/>
</dbReference>
<keyword evidence="3 7" id="KW-0808">Transferase</keyword>
<evidence type="ECO:0000256" key="2">
    <source>
        <dbReference type="ARBA" id="ARBA00022649"/>
    </source>
</evidence>
<keyword evidence="4" id="KW-0012">Acyltransferase</keyword>
<protein>
    <submittedName>
        <fullName evidence="7">Acetyltransferase</fullName>
    </submittedName>
</protein>
<keyword evidence="8" id="KW-1185">Reference proteome</keyword>
<evidence type="ECO:0000256" key="5">
    <source>
        <dbReference type="ARBA" id="ARBA00049880"/>
    </source>
</evidence>
<comment type="caution">
    <text evidence="7">The sequence shown here is derived from an EMBL/GenBank/DDBJ whole genome shotgun (WGS) entry which is preliminary data.</text>
</comment>
<name>H0E699_9ACTN</name>
<comment type="catalytic activity">
    <reaction evidence="5">
        <text>glycyl-tRNA(Gly) + acetyl-CoA = N-acetylglycyl-tRNA(Gly) + CoA + H(+)</text>
        <dbReference type="Rhea" id="RHEA:81867"/>
        <dbReference type="Rhea" id="RHEA-COMP:9683"/>
        <dbReference type="Rhea" id="RHEA-COMP:19766"/>
        <dbReference type="ChEBI" id="CHEBI:15378"/>
        <dbReference type="ChEBI" id="CHEBI:57287"/>
        <dbReference type="ChEBI" id="CHEBI:57288"/>
        <dbReference type="ChEBI" id="CHEBI:78522"/>
        <dbReference type="ChEBI" id="CHEBI:232036"/>
    </reaction>
</comment>
<evidence type="ECO:0000313" key="7">
    <source>
        <dbReference type="EMBL" id="EHN10797.1"/>
    </source>
</evidence>
<dbReference type="Pfam" id="PF00583">
    <property type="entry name" value="Acetyltransf_1"/>
    <property type="match status" value="1"/>
</dbReference>
<evidence type="ECO:0000256" key="3">
    <source>
        <dbReference type="ARBA" id="ARBA00022679"/>
    </source>
</evidence>
<dbReference type="SUPFAM" id="SSF55729">
    <property type="entry name" value="Acyl-CoA N-acyltransferases (Nat)"/>
    <property type="match status" value="1"/>
</dbReference>
<dbReference type="PANTHER" id="PTHR36449:SF1">
    <property type="entry name" value="ACETYLTRANSFERASE"/>
    <property type="match status" value="1"/>
</dbReference>
<dbReference type="AlphaFoldDB" id="H0E699"/>
<organism evidence="7 8">
    <name type="scientific">Patulibacter medicamentivorans</name>
    <dbReference type="NCBI Taxonomy" id="1097667"/>
    <lineage>
        <taxon>Bacteria</taxon>
        <taxon>Bacillati</taxon>
        <taxon>Actinomycetota</taxon>
        <taxon>Thermoleophilia</taxon>
        <taxon>Solirubrobacterales</taxon>
        <taxon>Patulibacteraceae</taxon>
        <taxon>Patulibacter</taxon>
    </lineage>
</organism>
<dbReference type="InterPro" id="IPR016181">
    <property type="entry name" value="Acyl_CoA_acyltransferase"/>
</dbReference>
<sequence>MAAYYSWCMAHLAHDDAPVRARRGAGRYPQPVALLARLGVARDHEGRGLGAGMLGDVVLRLLAISDQIGCRGLLIHCEDERARAFYQHLLPELEPSPTDELHLVLLTKDARRSLR</sequence>
<dbReference type="InterPro" id="IPR000182">
    <property type="entry name" value="GNAT_dom"/>
</dbReference>
<accession>H0E699</accession>